<dbReference type="SUPFAM" id="SSF51197">
    <property type="entry name" value="Clavaminate synthase-like"/>
    <property type="match status" value="1"/>
</dbReference>
<protein>
    <submittedName>
        <fullName evidence="1">Uncharacterized protein</fullName>
    </submittedName>
</protein>
<keyword evidence="2" id="KW-1185">Reference proteome</keyword>
<dbReference type="AlphaFoldDB" id="A0A0D2DVE0"/>
<gene>
    <name evidence="1" type="ORF">PV06_02188</name>
</gene>
<proteinExistence type="predicted"/>
<dbReference type="EMBL" id="KN847333">
    <property type="protein sequence ID" value="KIW46520.1"/>
    <property type="molecule type" value="Genomic_DNA"/>
</dbReference>
<dbReference type="VEuPathDB" id="FungiDB:PV06_02188"/>
<dbReference type="GeneID" id="27354262"/>
<organism evidence="1 2">
    <name type="scientific">Exophiala oligosperma</name>
    <dbReference type="NCBI Taxonomy" id="215243"/>
    <lineage>
        <taxon>Eukaryota</taxon>
        <taxon>Fungi</taxon>
        <taxon>Dikarya</taxon>
        <taxon>Ascomycota</taxon>
        <taxon>Pezizomycotina</taxon>
        <taxon>Eurotiomycetes</taxon>
        <taxon>Chaetothyriomycetidae</taxon>
        <taxon>Chaetothyriales</taxon>
        <taxon>Herpotrichiellaceae</taxon>
        <taxon>Exophiala</taxon>
    </lineage>
</organism>
<dbReference type="Proteomes" id="UP000053342">
    <property type="component" value="Unassembled WGS sequence"/>
</dbReference>
<accession>A0A0D2DVE0</accession>
<dbReference type="Gene3D" id="2.60.120.330">
    <property type="entry name" value="B-lactam Antibiotic, Isopenicillin N Synthase, Chain"/>
    <property type="match status" value="1"/>
</dbReference>
<dbReference type="RefSeq" id="XP_016266736.1">
    <property type="nucleotide sequence ID" value="XM_016402839.1"/>
</dbReference>
<evidence type="ECO:0000313" key="2">
    <source>
        <dbReference type="Proteomes" id="UP000053342"/>
    </source>
</evidence>
<dbReference type="InterPro" id="IPR027443">
    <property type="entry name" value="IPNS-like_sf"/>
</dbReference>
<evidence type="ECO:0000313" key="1">
    <source>
        <dbReference type="EMBL" id="KIW46520.1"/>
    </source>
</evidence>
<reference evidence="1 2" key="1">
    <citation type="submission" date="2015-01" db="EMBL/GenBank/DDBJ databases">
        <title>The Genome Sequence of Exophiala oligosperma CBS72588.</title>
        <authorList>
            <consortium name="The Broad Institute Genomics Platform"/>
            <person name="Cuomo C."/>
            <person name="de Hoog S."/>
            <person name="Gorbushina A."/>
            <person name="Stielow B."/>
            <person name="Teixiera M."/>
            <person name="Abouelleil A."/>
            <person name="Chapman S.B."/>
            <person name="Priest M."/>
            <person name="Young S.K."/>
            <person name="Wortman J."/>
            <person name="Nusbaum C."/>
            <person name="Birren B."/>
        </authorList>
    </citation>
    <scope>NUCLEOTIDE SEQUENCE [LARGE SCALE GENOMIC DNA]</scope>
    <source>
        <strain evidence="1 2">CBS 72588</strain>
    </source>
</reference>
<sequence length="96" mass="10988">MTRGSSTNEMTKLRIICIMTPKLKTRITASIVQAAHAQAKVFFHQSAEEKEKVARSKSKYFNGWHLRRGVASKSMNSKDNIEQFTYCYNPNYGPEV</sequence>
<dbReference type="HOGENOM" id="CLU_2359757_0_0_1"/>
<name>A0A0D2DVE0_9EURO</name>